<dbReference type="InterPro" id="IPR002734">
    <property type="entry name" value="RibDG_C"/>
</dbReference>
<dbReference type="EC" id="1.1.1.302" evidence="4"/>
<dbReference type="GO" id="GO:0009231">
    <property type="term" value="P:riboflavin biosynthetic process"/>
    <property type="evidence" value="ECO:0007669"/>
    <property type="project" value="UniProtKB-KW"/>
</dbReference>
<keyword evidence="16" id="KW-1185">Reference proteome</keyword>
<dbReference type="GO" id="GO:0008703">
    <property type="term" value="F:5-amino-6-(5-phosphoribosylamino)uracil reductase activity"/>
    <property type="evidence" value="ECO:0007669"/>
    <property type="project" value="InterPro"/>
</dbReference>
<dbReference type="EMBL" id="MU858087">
    <property type="protein sequence ID" value="KAK4214853.1"/>
    <property type="molecule type" value="Genomic_DNA"/>
</dbReference>
<evidence type="ECO:0000256" key="3">
    <source>
        <dbReference type="ARBA" id="ARBA00009723"/>
    </source>
</evidence>
<evidence type="ECO:0000256" key="1">
    <source>
        <dbReference type="ARBA" id="ARBA00003555"/>
    </source>
</evidence>
<comment type="catalytic activity">
    <reaction evidence="11">
        <text>2,5-diamino-6-(1-D-ribitylamino)pyrimidin-4(3H)-one 5'-phosphate + NAD(+) = 2,5-diamino-6-(1-D-ribosylamino)pyrimidin-4(3H)-one 5'-phosphate + NADH + H(+)</text>
        <dbReference type="Rhea" id="RHEA:27274"/>
        <dbReference type="ChEBI" id="CHEBI:15378"/>
        <dbReference type="ChEBI" id="CHEBI:57540"/>
        <dbReference type="ChEBI" id="CHEBI:57945"/>
        <dbReference type="ChEBI" id="CHEBI:58890"/>
        <dbReference type="ChEBI" id="CHEBI:59545"/>
        <dbReference type="EC" id="1.1.1.302"/>
    </reaction>
</comment>
<evidence type="ECO:0000256" key="12">
    <source>
        <dbReference type="ARBA" id="ARBA00049020"/>
    </source>
</evidence>
<evidence type="ECO:0000256" key="13">
    <source>
        <dbReference type="SAM" id="MobiDB-lite"/>
    </source>
</evidence>
<dbReference type="PANTHER" id="PTHR38011">
    <property type="entry name" value="DIHYDROFOLATE REDUCTASE FAMILY PROTEIN (AFU_ORTHOLOGUE AFUA_8G06820)"/>
    <property type="match status" value="1"/>
</dbReference>
<gene>
    <name evidence="15" type="ORF">QBC37DRAFT_141716</name>
</gene>
<evidence type="ECO:0000256" key="8">
    <source>
        <dbReference type="ARBA" id="ARBA00023002"/>
    </source>
</evidence>
<comment type="catalytic activity">
    <reaction evidence="12">
        <text>2,5-diamino-6-(1-D-ribitylamino)pyrimidin-4(3H)-one 5'-phosphate + NADP(+) = 2,5-diamino-6-(1-D-ribosylamino)pyrimidin-4(3H)-one 5'-phosphate + NADPH + H(+)</text>
        <dbReference type="Rhea" id="RHEA:27278"/>
        <dbReference type="ChEBI" id="CHEBI:15378"/>
        <dbReference type="ChEBI" id="CHEBI:57783"/>
        <dbReference type="ChEBI" id="CHEBI:58349"/>
        <dbReference type="ChEBI" id="CHEBI:58890"/>
        <dbReference type="ChEBI" id="CHEBI:59545"/>
        <dbReference type="EC" id="1.1.1.302"/>
    </reaction>
</comment>
<protein>
    <recommendedName>
        <fullName evidence="5">2,5-diamino-6-ribosylamino-4(3H)-pyrimidinone 5'-phosphate reductase</fullName>
        <ecNumber evidence="4">1.1.1.302</ecNumber>
    </recommendedName>
    <alternativeName>
        <fullName evidence="10">2,5-diamino-6-(5-phospho-D-ribosylamino)pyrimidin-4(3H)-one reductase</fullName>
    </alternativeName>
    <alternativeName>
        <fullName evidence="9">2,5-diamino-6-ribitylamino-4(3H)-pyrimidinone 5'-phosphate synthase</fullName>
    </alternativeName>
</protein>
<evidence type="ECO:0000256" key="2">
    <source>
        <dbReference type="ARBA" id="ARBA00005104"/>
    </source>
</evidence>
<evidence type="ECO:0000256" key="10">
    <source>
        <dbReference type="ARBA" id="ARBA00031630"/>
    </source>
</evidence>
<evidence type="ECO:0000256" key="7">
    <source>
        <dbReference type="ARBA" id="ARBA00022857"/>
    </source>
</evidence>
<reference evidence="15" key="2">
    <citation type="submission" date="2023-05" db="EMBL/GenBank/DDBJ databases">
        <authorList>
            <consortium name="Lawrence Berkeley National Laboratory"/>
            <person name="Steindorff A."/>
            <person name="Hensen N."/>
            <person name="Bonometti L."/>
            <person name="Westerberg I."/>
            <person name="Brannstrom I.O."/>
            <person name="Guillou S."/>
            <person name="Cros-Aarteil S."/>
            <person name="Calhoun S."/>
            <person name="Haridas S."/>
            <person name="Kuo A."/>
            <person name="Mondo S."/>
            <person name="Pangilinan J."/>
            <person name="Riley R."/>
            <person name="Labutti K."/>
            <person name="Andreopoulos B."/>
            <person name="Lipzen A."/>
            <person name="Chen C."/>
            <person name="Yanf M."/>
            <person name="Daum C."/>
            <person name="Ng V."/>
            <person name="Clum A."/>
            <person name="Ohm R."/>
            <person name="Martin F."/>
            <person name="Silar P."/>
            <person name="Natvig D."/>
            <person name="Lalanne C."/>
            <person name="Gautier V."/>
            <person name="Ament-Velasquez S.L."/>
            <person name="Kruys A."/>
            <person name="Hutchinson M.I."/>
            <person name="Powell A.J."/>
            <person name="Barry K."/>
            <person name="Miller A.N."/>
            <person name="Grigoriev I.V."/>
            <person name="Debuchy R."/>
            <person name="Gladieux P."/>
            <person name="Thoren M.H."/>
            <person name="Johannesson H."/>
        </authorList>
    </citation>
    <scope>NUCLEOTIDE SEQUENCE</scope>
    <source>
        <strain evidence="15">PSN293</strain>
    </source>
</reference>
<name>A0AAN7B8L8_9PEZI</name>
<evidence type="ECO:0000256" key="11">
    <source>
        <dbReference type="ARBA" id="ARBA00047550"/>
    </source>
</evidence>
<dbReference type="Gene3D" id="3.40.430.10">
    <property type="entry name" value="Dihydrofolate Reductase, subunit A"/>
    <property type="match status" value="1"/>
</dbReference>
<dbReference type="AlphaFoldDB" id="A0AAN7B8L8"/>
<dbReference type="InterPro" id="IPR024072">
    <property type="entry name" value="DHFR-like_dom_sf"/>
</dbReference>
<dbReference type="Pfam" id="PF01872">
    <property type="entry name" value="RibD_C"/>
    <property type="match status" value="1"/>
</dbReference>
<organism evidence="15 16">
    <name type="scientific">Rhypophila decipiens</name>
    <dbReference type="NCBI Taxonomy" id="261697"/>
    <lineage>
        <taxon>Eukaryota</taxon>
        <taxon>Fungi</taxon>
        <taxon>Dikarya</taxon>
        <taxon>Ascomycota</taxon>
        <taxon>Pezizomycotina</taxon>
        <taxon>Sordariomycetes</taxon>
        <taxon>Sordariomycetidae</taxon>
        <taxon>Sordariales</taxon>
        <taxon>Naviculisporaceae</taxon>
        <taxon>Rhypophila</taxon>
    </lineage>
</organism>
<evidence type="ECO:0000256" key="4">
    <source>
        <dbReference type="ARBA" id="ARBA00012851"/>
    </source>
</evidence>
<evidence type="ECO:0000256" key="5">
    <source>
        <dbReference type="ARBA" id="ARBA00015035"/>
    </source>
</evidence>
<dbReference type="SUPFAM" id="SSF53597">
    <property type="entry name" value="Dihydrofolate reductase-like"/>
    <property type="match status" value="1"/>
</dbReference>
<evidence type="ECO:0000313" key="16">
    <source>
        <dbReference type="Proteomes" id="UP001301769"/>
    </source>
</evidence>
<evidence type="ECO:0000259" key="14">
    <source>
        <dbReference type="Pfam" id="PF01872"/>
    </source>
</evidence>
<dbReference type="Proteomes" id="UP001301769">
    <property type="component" value="Unassembled WGS sequence"/>
</dbReference>
<keyword evidence="7" id="KW-0521">NADP</keyword>
<comment type="similarity">
    <text evidence="3">Belongs to the HTP reductase family.</text>
</comment>
<reference evidence="15" key="1">
    <citation type="journal article" date="2023" name="Mol. Phylogenet. Evol.">
        <title>Genome-scale phylogeny and comparative genomics of the fungal order Sordariales.</title>
        <authorList>
            <person name="Hensen N."/>
            <person name="Bonometti L."/>
            <person name="Westerberg I."/>
            <person name="Brannstrom I.O."/>
            <person name="Guillou S."/>
            <person name="Cros-Aarteil S."/>
            <person name="Calhoun S."/>
            <person name="Haridas S."/>
            <person name="Kuo A."/>
            <person name="Mondo S."/>
            <person name="Pangilinan J."/>
            <person name="Riley R."/>
            <person name="LaButti K."/>
            <person name="Andreopoulos B."/>
            <person name="Lipzen A."/>
            <person name="Chen C."/>
            <person name="Yan M."/>
            <person name="Daum C."/>
            <person name="Ng V."/>
            <person name="Clum A."/>
            <person name="Steindorff A."/>
            <person name="Ohm R.A."/>
            <person name="Martin F."/>
            <person name="Silar P."/>
            <person name="Natvig D.O."/>
            <person name="Lalanne C."/>
            <person name="Gautier V."/>
            <person name="Ament-Velasquez S.L."/>
            <person name="Kruys A."/>
            <person name="Hutchinson M.I."/>
            <person name="Powell A.J."/>
            <person name="Barry K."/>
            <person name="Miller A.N."/>
            <person name="Grigoriev I.V."/>
            <person name="Debuchy R."/>
            <person name="Gladieux P."/>
            <person name="Hiltunen Thoren M."/>
            <person name="Johannesson H."/>
        </authorList>
    </citation>
    <scope>NUCLEOTIDE SEQUENCE</scope>
    <source>
        <strain evidence="15">PSN293</strain>
    </source>
</reference>
<comment type="function">
    <text evidence="1">Catalyzes an early step in riboflavin biosynthesis, the NADPH-dependent reduction of the ribose side chain of 2,5-diamino-6-ribosylamino-4(3H)-pyrimidinone 5'-phosphate, yielding 2,5-diamino-6-ribitylamino-4(3H)-pyrimidinone 5'-phosphate.</text>
</comment>
<evidence type="ECO:0000313" key="15">
    <source>
        <dbReference type="EMBL" id="KAK4214853.1"/>
    </source>
</evidence>
<feature type="region of interest" description="Disordered" evidence="13">
    <location>
        <begin position="1"/>
        <end position="20"/>
    </location>
</feature>
<comment type="caution">
    <text evidence="15">The sequence shown here is derived from an EMBL/GenBank/DDBJ whole genome shotgun (WGS) entry which is preliminary data.</text>
</comment>
<evidence type="ECO:0000256" key="9">
    <source>
        <dbReference type="ARBA" id="ARBA00030073"/>
    </source>
</evidence>
<sequence length="301" mass="32010">MASEALGTEQGPPSKKAKTETLSFPADDAIKLENHLPPIGYKVEYSSPKRGYGKPFVTLTFATSLDSALSLAPGVRTVLSGPESKAMTHYLRSRHAAICVGVGTAIADDPGLNCRLGSSPLPGPVHQPRPIVIDPQARWAFTEDANVLQLSRSGQGLAPFILISCSLSMDDPELAARRTLLERHGGKYIPIESTAEDGSGPGGRFTWDAILEAVSKEGLQTIMIEGGGQIINSLLSSPDNKELIDSVMVTIAPTWLGQGGVVVSPPRTTGVDGKPFTPIRLTETLWHPLGEDVVLCGKIQR</sequence>
<dbReference type="InterPro" id="IPR050765">
    <property type="entry name" value="Riboflavin_Biosynth_HTPR"/>
</dbReference>
<comment type="pathway">
    <text evidence="2">Cofactor biosynthesis; riboflavin biosynthesis.</text>
</comment>
<feature type="domain" description="Bacterial bifunctional deaminase-reductase C-terminal" evidence="14">
    <location>
        <begin position="55"/>
        <end position="294"/>
    </location>
</feature>
<proteinExistence type="inferred from homology"/>
<keyword evidence="8" id="KW-0560">Oxidoreductase</keyword>
<keyword evidence="6" id="KW-0686">Riboflavin biosynthesis</keyword>
<evidence type="ECO:0000256" key="6">
    <source>
        <dbReference type="ARBA" id="ARBA00022619"/>
    </source>
</evidence>
<dbReference type="PANTHER" id="PTHR38011:SF7">
    <property type="entry name" value="2,5-DIAMINO-6-RIBOSYLAMINO-4(3H)-PYRIMIDINONE 5'-PHOSPHATE REDUCTASE"/>
    <property type="match status" value="1"/>
</dbReference>
<accession>A0AAN7B8L8</accession>